<accession>A0A5C5QH61</accession>
<organism evidence="1 2">
    <name type="scientific">Pseudomonas extremaustralis</name>
    <dbReference type="NCBI Taxonomy" id="359110"/>
    <lineage>
        <taxon>Bacteria</taxon>
        <taxon>Pseudomonadati</taxon>
        <taxon>Pseudomonadota</taxon>
        <taxon>Gammaproteobacteria</taxon>
        <taxon>Pseudomonadales</taxon>
        <taxon>Pseudomonadaceae</taxon>
        <taxon>Pseudomonas</taxon>
    </lineage>
</organism>
<gene>
    <name evidence="1" type="ORF">FIV36_11730</name>
</gene>
<dbReference type="GO" id="GO:0016740">
    <property type="term" value="F:transferase activity"/>
    <property type="evidence" value="ECO:0007669"/>
    <property type="project" value="UniProtKB-KW"/>
</dbReference>
<dbReference type="OrthoDB" id="6884491at2"/>
<dbReference type="Pfam" id="PF14907">
    <property type="entry name" value="NTP_transf_5"/>
    <property type="match status" value="1"/>
</dbReference>
<keyword evidence="1" id="KW-0808">Transferase</keyword>
<dbReference type="EMBL" id="VFET01000008">
    <property type="protein sequence ID" value="TWS04596.1"/>
    <property type="molecule type" value="Genomic_DNA"/>
</dbReference>
<proteinExistence type="predicted"/>
<dbReference type="Proteomes" id="UP000317951">
    <property type="component" value="Unassembled WGS sequence"/>
</dbReference>
<sequence>MRPVMDTPHAHCTASAAGQNADDIHVDRAELLQATLCLMGFEQPFTAPAVPALCQFIRHHGVAGLLQPDRVQSQAPVYVAALNAERQRIVIRALALGAGLKRLVAGFTARGLQPLALKGPALAVQAYGNLGARGGVDLDVLLPAEQWPEGLAVLQDMGYHMAPGQQWPLPDAAHELVLTHEQQPRIELHRRLLRHQHLLHAPQRITQVLDLQGTEVTCLAPTYALPYLIAHASQHCFRRLIWLMDIHALLQRADLDLELLASQVKRSGTCAMLDTCLSLLTVLFGLQAPAPLQQVRRPCRASREMVELALDALRRSLSDDQVATGQGLFKRVSLDIALQDTLPARWQALAGWLSPTAKDHQWLALPRGLSFLYPFVRLFRLALRRRGDEI</sequence>
<evidence type="ECO:0000313" key="2">
    <source>
        <dbReference type="Proteomes" id="UP000317951"/>
    </source>
</evidence>
<reference evidence="1 2" key="1">
    <citation type="submission" date="2019-06" db="EMBL/GenBank/DDBJ databases">
        <title>Pseudomonas bimorpha sp. nov. isolated from bovine raw milk and skim milk concentrate.</title>
        <authorList>
            <person name="Hofmann K."/>
            <person name="Huptas C."/>
            <person name="Doll E."/>
            <person name="Scherer S."/>
            <person name="Wenning M."/>
        </authorList>
    </citation>
    <scope>NUCLEOTIDE SEQUENCE [LARGE SCALE GENOMIC DNA]</scope>
    <source>
        <strain evidence="1 2">DSM 17835</strain>
    </source>
</reference>
<dbReference type="InterPro" id="IPR039498">
    <property type="entry name" value="NTP_transf_5"/>
</dbReference>
<evidence type="ECO:0000313" key="1">
    <source>
        <dbReference type="EMBL" id="TWS04596.1"/>
    </source>
</evidence>
<comment type="caution">
    <text evidence="1">The sequence shown here is derived from an EMBL/GenBank/DDBJ whole genome shotgun (WGS) entry which is preliminary data.</text>
</comment>
<dbReference type="AlphaFoldDB" id="A0A5C5QH61"/>
<protein>
    <submittedName>
        <fullName evidence="1">Nucleotidyltransferase family protein</fullName>
    </submittedName>
</protein>
<name>A0A5C5QH61_9PSED</name>